<proteinExistence type="predicted"/>
<dbReference type="PANTHER" id="PTHR39168">
    <property type="entry name" value="TRANSCRIPTIONAL REGULATOR-RELATED"/>
    <property type="match status" value="1"/>
</dbReference>
<dbReference type="STRING" id="413882.AAW51_1490"/>
<keyword evidence="3" id="KW-1185">Reference proteome</keyword>
<dbReference type="InterPro" id="IPR036390">
    <property type="entry name" value="WH_DNA-bd_sf"/>
</dbReference>
<accession>A0A0G3BLB8</accession>
<dbReference type="SUPFAM" id="SSF46785">
    <property type="entry name" value="Winged helix' DNA-binding domain"/>
    <property type="match status" value="1"/>
</dbReference>
<dbReference type="PATRIC" id="fig|413882.6.peg.1565"/>
<dbReference type="GO" id="GO:0003677">
    <property type="term" value="F:DNA binding"/>
    <property type="evidence" value="ECO:0007669"/>
    <property type="project" value="TreeGrafter"/>
</dbReference>
<dbReference type="GO" id="GO:0097063">
    <property type="term" value="F:cadmium ion sensor activity"/>
    <property type="evidence" value="ECO:0007669"/>
    <property type="project" value="TreeGrafter"/>
</dbReference>
<dbReference type="InterPro" id="IPR036388">
    <property type="entry name" value="WH-like_DNA-bd_sf"/>
</dbReference>
<dbReference type="PROSITE" id="PS50987">
    <property type="entry name" value="HTH_ARSR_2"/>
    <property type="match status" value="1"/>
</dbReference>
<sequence>MVADTGLAHVAAAIAEPARAAMLCALLDGRARTATELAAQADVAASTASAHLARLVEQRLLQCVPQGKHRYYQLAGADAAQALEALLVLSGRPRPAFRPATPSGLRVARTCYDHMAGEIAVHLLQALTQRRWLVNDGDGLCVTREGTRGLLDWGIDLDEVRQRRRRFACPCLDWSERRPHLGGALGAALLTLAQQRRWVQRELDGRALRVQPRAWREWLDPLEVPRPA</sequence>
<dbReference type="GO" id="GO:0010288">
    <property type="term" value="P:response to lead ion"/>
    <property type="evidence" value="ECO:0007669"/>
    <property type="project" value="TreeGrafter"/>
</dbReference>
<evidence type="ECO:0000313" key="3">
    <source>
        <dbReference type="Proteomes" id="UP000035352"/>
    </source>
</evidence>
<dbReference type="EMBL" id="CP011371">
    <property type="protein sequence ID" value="AKJ28181.1"/>
    <property type="molecule type" value="Genomic_DNA"/>
</dbReference>
<evidence type="ECO:0000259" key="1">
    <source>
        <dbReference type="PROSITE" id="PS50987"/>
    </source>
</evidence>
<dbReference type="SMART" id="SM00418">
    <property type="entry name" value="HTH_ARSR"/>
    <property type="match status" value="1"/>
</dbReference>
<dbReference type="OrthoDB" id="9797716at2"/>
<dbReference type="GO" id="GO:0003700">
    <property type="term" value="F:DNA-binding transcription factor activity"/>
    <property type="evidence" value="ECO:0007669"/>
    <property type="project" value="InterPro"/>
</dbReference>
<dbReference type="CDD" id="cd00090">
    <property type="entry name" value="HTH_ARSR"/>
    <property type="match status" value="1"/>
</dbReference>
<dbReference type="AlphaFoldDB" id="A0A0G3BLB8"/>
<gene>
    <name evidence="2" type="ORF">AAW51_1490</name>
</gene>
<dbReference type="RefSeq" id="WP_047194096.1">
    <property type="nucleotide sequence ID" value="NZ_CP011371.1"/>
</dbReference>
<reference evidence="2 3" key="1">
    <citation type="submission" date="2015-05" db="EMBL/GenBank/DDBJ databases">
        <authorList>
            <person name="Tang B."/>
            <person name="Yu Y."/>
        </authorList>
    </citation>
    <scope>NUCLEOTIDE SEQUENCE [LARGE SCALE GENOMIC DNA]</scope>
    <source>
        <strain evidence="2 3">DSM 7029</strain>
    </source>
</reference>
<dbReference type="KEGG" id="pbh:AAW51_1490"/>
<dbReference type="InterPro" id="IPR001845">
    <property type="entry name" value="HTH_ArsR_DNA-bd_dom"/>
</dbReference>
<dbReference type="InterPro" id="IPR052543">
    <property type="entry name" value="HTH_Metal-responsive_Reg"/>
</dbReference>
<name>A0A0G3BLB8_9BURK</name>
<dbReference type="GO" id="GO:0032791">
    <property type="term" value="F:lead ion binding"/>
    <property type="evidence" value="ECO:0007669"/>
    <property type="project" value="TreeGrafter"/>
</dbReference>
<dbReference type="Gene3D" id="1.10.10.10">
    <property type="entry name" value="Winged helix-like DNA-binding domain superfamily/Winged helix DNA-binding domain"/>
    <property type="match status" value="1"/>
</dbReference>
<dbReference type="PANTHER" id="PTHR39168:SF1">
    <property type="entry name" value="TRANSCRIPTIONAL REGULATORY PROTEIN"/>
    <property type="match status" value="1"/>
</dbReference>
<dbReference type="Proteomes" id="UP000035352">
    <property type="component" value="Chromosome"/>
</dbReference>
<dbReference type="GO" id="GO:0046686">
    <property type="term" value="P:response to cadmium ion"/>
    <property type="evidence" value="ECO:0007669"/>
    <property type="project" value="TreeGrafter"/>
</dbReference>
<organism evidence="2 3">
    <name type="scientific">Caldimonas brevitalea</name>
    <dbReference type="NCBI Taxonomy" id="413882"/>
    <lineage>
        <taxon>Bacteria</taxon>
        <taxon>Pseudomonadati</taxon>
        <taxon>Pseudomonadota</taxon>
        <taxon>Betaproteobacteria</taxon>
        <taxon>Burkholderiales</taxon>
        <taxon>Sphaerotilaceae</taxon>
        <taxon>Caldimonas</taxon>
    </lineage>
</organism>
<protein>
    <submittedName>
        <fullName evidence="2">ArsR family transcriptional regulator</fullName>
    </submittedName>
</protein>
<evidence type="ECO:0000313" key="2">
    <source>
        <dbReference type="EMBL" id="AKJ28181.1"/>
    </source>
</evidence>
<feature type="domain" description="HTH arsR-type" evidence="1">
    <location>
        <begin position="1"/>
        <end position="94"/>
    </location>
</feature>
<dbReference type="InterPro" id="IPR011991">
    <property type="entry name" value="ArsR-like_HTH"/>
</dbReference>
<dbReference type="Pfam" id="PF12840">
    <property type="entry name" value="HTH_20"/>
    <property type="match status" value="1"/>
</dbReference>